<dbReference type="PANTHER" id="PTHR45953">
    <property type="entry name" value="IDURONATE 2-SULFATASE"/>
    <property type="match status" value="1"/>
</dbReference>
<evidence type="ECO:0000256" key="2">
    <source>
        <dbReference type="ARBA" id="ARBA00008779"/>
    </source>
</evidence>
<reference evidence="8" key="1">
    <citation type="submission" date="2021-01" db="EMBL/GenBank/DDBJ databases">
        <title>Modified the classification status of verrucomicrobia.</title>
        <authorList>
            <person name="Feng X."/>
        </authorList>
    </citation>
    <scope>NUCLEOTIDE SEQUENCE</scope>
    <source>
        <strain evidence="8">KCTC 22201</strain>
    </source>
</reference>
<evidence type="ECO:0000313" key="9">
    <source>
        <dbReference type="Proteomes" id="UP000658278"/>
    </source>
</evidence>
<evidence type="ECO:0000313" key="8">
    <source>
        <dbReference type="EMBL" id="MBK1825677.1"/>
    </source>
</evidence>
<keyword evidence="6" id="KW-0106">Calcium</keyword>
<keyword evidence="9" id="KW-1185">Reference proteome</keyword>
<dbReference type="SUPFAM" id="SSF53649">
    <property type="entry name" value="Alkaline phosphatase-like"/>
    <property type="match status" value="1"/>
</dbReference>
<dbReference type="CDD" id="cd16030">
    <property type="entry name" value="iduronate-2-sulfatase"/>
    <property type="match status" value="1"/>
</dbReference>
<organism evidence="8 9">
    <name type="scientific">Haloferula rosea</name>
    <dbReference type="NCBI Taxonomy" id="490093"/>
    <lineage>
        <taxon>Bacteria</taxon>
        <taxon>Pseudomonadati</taxon>
        <taxon>Verrucomicrobiota</taxon>
        <taxon>Verrucomicrobiia</taxon>
        <taxon>Verrucomicrobiales</taxon>
        <taxon>Verrucomicrobiaceae</taxon>
        <taxon>Haloferula</taxon>
    </lineage>
</organism>
<dbReference type="Proteomes" id="UP000658278">
    <property type="component" value="Unassembled WGS sequence"/>
</dbReference>
<dbReference type="GO" id="GO:0004423">
    <property type="term" value="F:iduronate-2-sulfatase activity"/>
    <property type="evidence" value="ECO:0007669"/>
    <property type="project" value="InterPro"/>
</dbReference>
<evidence type="ECO:0000259" key="7">
    <source>
        <dbReference type="Pfam" id="PF00884"/>
    </source>
</evidence>
<evidence type="ECO:0000256" key="3">
    <source>
        <dbReference type="ARBA" id="ARBA00022723"/>
    </source>
</evidence>
<gene>
    <name evidence="8" type="ORF">JIN81_01490</name>
</gene>
<dbReference type="InterPro" id="IPR035874">
    <property type="entry name" value="IDS"/>
</dbReference>
<comment type="cofactor">
    <cofactor evidence="1">
        <name>Ca(2+)</name>
        <dbReference type="ChEBI" id="CHEBI:29108"/>
    </cofactor>
</comment>
<evidence type="ECO:0000256" key="5">
    <source>
        <dbReference type="ARBA" id="ARBA00022801"/>
    </source>
</evidence>
<evidence type="ECO:0000256" key="1">
    <source>
        <dbReference type="ARBA" id="ARBA00001913"/>
    </source>
</evidence>
<sequence>MACILSSAPVHASERPNILFIAVDDLVATLGCYGDPVALTPRIDGLAAEGMTFLNHHCQWAVCGPSRAALSTGLMPEETGVMGFKAIRHPDFLPDVITLPQHFKNEGYETACTGKFHDPRTVGDTSGGLTDDQFPNGSNVDDPLSWSIPYVKAASGYNPPGKPAVDASSTEPFSNYGDHHIKQEGLTLIDTLAGGSKPFFLAVGFKKPHLGFYAPDEFWALYDRNDMPLAPFTAHPAGASPYTGNTLDFHSELQGYSPYDTSWPPTDAQSRELVHGYYACVSMIDELVGSLLDKLAVTPDPLQSGKNLDETTVVVLWGDHGFHLGDHGRWGKHTAMEESTRCPLIILDPRTPTVPGSNTTTTPVNSIDIYPTLCELAGLSVPEQPLNDAVPDGRPIRGRSLVPLLGDPDASVHDGAITHFNSAGRYGYAYRTERFRYIEWVWSDGSVDGVDLYDYLDDPLETRNLAADPAYAGIVHQLSRSMRAETTTNGTGRLGLAAPSAVGADADLPDLSIEADGSGGIRLAWPDSGGVSYRVLGDEDLIAPWQVDAEDVSGSPIDLPITTARRFFRVAFDDNVPPVFVADPLKLADASLGEAYLGSLSTSVVDPGDALTFSKIDGPSWLVVGSDGALSGTPAELGAAWFTVDVVDGAGASANARLQISVVDDAPPPAPTKLEEFLFADAADTGLKDLTNSGTVGSSFEFNAADEIEADGLGRLMIGDDPGAAGVTTGVSKDWFRSVPFAADPGAGVYELEFRIDAWTLSTASGHGFEFALLDADGTALKTLFNSTSAADDTRIRAVDNGTGGATGQVSGFGVSGATGLTVRTTVDLVNGQWQVDYKPDGASGFSPAFGLSAISPDFAGISEMRLVVEGSTPWTAGDHAAIDYVRLTKLP</sequence>
<dbReference type="InterPro" id="IPR000917">
    <property type="entry name" value="Sulfatase_N"/>
</dbReference>
<dbReference type="Gene3D" id="3.40.720.10">
    <property type="entry name" value="Alkaline Phosphatase, subunit A"/>
    <property type="match status" value="1"/>
</dbReference>
<feature type="domain" description="Sulfatase N-terminal" evidence="7">
    <location>
        <begin position="16"/>
        <end position="378"/>
    </location>
</feature>
<dbReference type="EMBL" id="JAENII010000001">
    <property type="protein sequence ID" value="MBK1825677.1"/>
    <property type="molecule type" value="Genomic_DNA"/>
</dbReference>
<name>A0A934VE74_9BACT</name>
<dbReference type="GO" id="GO:0005737">
    <property type="term" value="C:cytoplasm"/>
    <property type="evidence" value="ECO:0007669"/>
    <property type="project" value="TreeGrafter"/>
</dbReference>
<proteinExistence type="inferred from homology"/>
<dbReference type="InterPro" id="IPR017850">
    <property type="entry name" value="Alkaline_phosphatase_core_sf"/>
</dbReference>
<dbReference type="AlphaFoldDB" id="A0A934VE74"/>
<dbReference type="Gene3D" id="2.60.40.10">
    <property type="entry name" value="Immunoglobulins"/>
    <property type="match status" value="1"/>
</dbReference>
<dbReference type="GO" id="GO:0046872">
    <property type="term" value="F:metal ion binding"/>
    <property type="evidence" value="ECO:0007669"/>
    <property type="project" value="UniProtKB-KW"/>
</dbReference>
<dbReference type="PANTHER" id="PTHR45953:SF1">
    <property type="entry name" value="IDURONATE 2-SULFATASE"/>
    <property type="match status" value="1"/>
</dbReference>
<keyword evidence="4" id="KW-0732">Signal</keyword>
<dbReference type="Pfam" id="PF00884">
    <property type="entry name" value="Sulfatase"/>
    <property type="match status" value="1"/>
</dbReference>
<dbReference type="InterPro" id="IPR013783">
    <property type="entry name" value="Ig-like_fold"/>
</dbReference>
<evidence type="ECO:0000256" key="6">
    <source>
        <dbReference type="ARBA" id="ARBA00022837"/>
    </source>
</evidence>
<protein>
    <submittedName>
        <fullName evidence="8">Sulfatase-like hydrolase/transferase</fullName>
    </submittedName>
</protein>
<accession>A0A934VE74</accession>
<evidence type="ECO:0000256" key="4">
    <source>
        <dbReference type="ARBA" id="ARBA00022729"/>
    </source>
</evidence>
<keyword evidence="5 8" id="KW-0378">Hydrolase</keyword>
<comment type="caution">
    <text evidence="8">The sequence shown here is derived from an EMBL/GenBank/DDBJ whole genome shotgun (WGS) entry which is preliminary data.</text>
</comment>
<keyword evidence="3" id="KW-0479">Metal-binding</keyword>
<dbReference type="Pfam" id="PF05345">
    <property type="entry name" value="He_PIG"/>
    <property type="match status" value="1"/>
</dbReference>
<dbReference type="RefSeq" id="WP_234044372.1">
    <property type="nucleotide sequence ID" value="NZ_JAENII010000001.1"/>
</dbReference>
<comment type="similarity">
    <text evidence="2">Belongs to the sulfatase family.</text>
</comment>